<gene>
    <name evidence="1" type="ORF">GCM10009830_29240</name>
</gene>
<evidence type="ECO:0000313" key="1">
    <source>
        <dbReference type="EMBL" id="GAA1680389.1"/>
    </source>
</evidence>
<comment type="caution">
    <text evidence="1">The sequence shown here is derived from an EMBL/GenBank/DDBJ whole genome shotgun (WGS) entry which is preliminary data.</text>
</comment>
<dbReference type="Pfam" id="PF13646">
    <property type="entry name" value="HEAT_2"/>
    <property type="match status" value="1"/>
</dbReference>
<dbReference type="EMBL" id="BAAAQF010000010">
    <property type="protein sequence ID" value="GAA1680389.1"/>
    <property type="molecule type" value="Genomic_DNA"/>
</dbReference>
<name>A0ABP4T0R0_9ACTN</name>
<reference evidence="2" key="1">
    <citation type="journal article" date="2019" name="Int. J. Syst. Evol. Microbiol.">
        <title>The Global Catalogue of Microorganisms (GCM) 10K type strain sequencing project: providing services to taxonomists for standard genome sequencing and annotation.</title>
        <authorList>
            <consortium name="The Broad Institute Genomics Platform"/>
            <consortium name="The Broad Institute Genome Sequencing Center for Infectious Disease"/>
            <person name="Wu L."/>
            <person name="Ma J."/>
        </authorList>
    </citation>
    <scope>NUCLEOTIDE SEQUENCE [LARGE SCALE GENOMIC DNA]</scope>
    <source>
        <strain evidence="2">JCM 16001</strain>
    </source>
</reference>
<dbReference type="Proteomes" id="UP001499851">
    <property type="component" value="Unassembled WGS sequence"/>
</dbReference>
<evidence type="ECO:0000313" key="2">
    <source>
        <dbReference type="Proteomes" id="UP001499851"/>
    </source>
</evidence>
<dbReference type="InterPro" id="IPR016024">
    <property type="entry name" value="ARM-type_fold"/>
</dbReference>
<sequence length="224" mass="24034">MNTAHTNPQVTSLIAALGAQESSVRLKAAMAAGTDPEPAYVDALIARCGVEPDFYVRDMLTWALTRYPAGDVVPKLREALADGRDQDRSQALHTLSKIGDPDTWAAVTPELLRDRNDEVARAAWRAAVVLVPEGQERDLAAALATQFGRGDREVQVSLSRALVALGEPVEPVLQAAIDGDDPVVAAHAAATERLLRDPEAAFELNLDAARRTYALGGKEPDAHR</sequence>
<protein>
    <submittedName>
        <fullName evidence="1">HEAT repeat domain-containing protein</fullName>
    </submittedName>
</protein>
<organism evidence="1 2">
    <name type="scientific">Glycomyces endophyticus</name>
    <dbReference type="NCBI Taxonomy" id="480996"/>
    <lineage>
        <taxon>Bacteria</taxon>
        <taxon>Bacillati</taxon>
        <taxon>Actinomycetota</taxon>
        <taxon>Actinomycetes</taxon>
        <taxon>Glycomycetales</taxon>
        <taxon>Glycomycetaceae</taxon>
        <taxon>Glycomyces</taxon>
    </lineage>
</organism>
<dbReference type="SUPFAM" id="SSF48371">
    <property type="entry name" value="ARM repeat"/>
    <property type="match status" value="1"/>
</dbReference>
<accession>A0ABP4T0R0</accession>
<dbReference type="Gene3D" id="1.25.10.10">
    <property type="entry name" value="Leucine-rich Repeat Variant"/>
    <property type="match status" value="1"/>
</dbReference>
<dbReference type="RefSeq" id="WP_344487602.1">
    <property type="nucleotide sequence ID" value="NZ_BAAAQF010000010.1"/>
</dbReference>
<keyword evidence="2" id="KW-1185">Reference proteome</keyword>
<dbReference type="InterPro" id="IPR011989">
    <property type="entry name" value="ARM-like"/>
</dbReference>
<proteinExistence type="predicted"/>